<keyword evidence="2" id="KW-1185">Reference proteome</keyword>
<proteinExistence type="predicted"/>
<evidence type="ECO:0000313" key="2">
    <source>
        <dbReference type="Proteomes" id="UP000030104"/>
    </source>
</evidence>
<dbReference type="AlphaFoldDB" id="A0A0A2KDR0"/>
<comment type="caution">
    <text evidence="1">The sequence shown here is derived from an EMBL/GenBank/DDBJ whole genome shotgun (WGS) entry which is preliminary data.</text>
</comment>
<dbReference type="HOGENOM" id="CLU_2655261_0_0_1"/>
<name>A0A0A2KDR0_PENIT</name>
<sequence length="76" mass="8320">MPRQLRSGSKELPASEIDEFSPQDVIYEPVRYIASVSIPVELAIVRSLTRLPGLEGCDLRLLTKLAGTAICIDLHG</sequence>
<gene>
    <name evidence="1" type="ORF">PITC_021350</name>
</gene>
<organism evidence="1 2">
    <name type="scientific">Penicillium italicum</name>
    <name type="common">Blue mold</name>
    <dbReference type="NCBI Taxonomy" id="40296"/>
    <lineage>
        <taxon>Eukaryota</taxon>
        <taxon>Fungi</taxon>
        <taxon>Dikarya</taxon>
        <taxon>Ascomycota</taxon>
        <taxon>Pezizomycotina</taxon>
        <taxon>Eurotiomycetes</taxon>
        <taxon>Eurotiomycetidae</taxon>
        <taxon>Eurotiales</taxon>
        <taxon>Aspergillaceae</taxon>
        <taxon>Penicillium</taxon>
    </lineage>
</organism>
<dbReference type="Proteomes" id="UP000030104">
    <property type="component" value="Unassembled WGS sequence"/>
</dbReference>
<dbReference type="STRING" id="40296.A0A0A2KDR0"/>
<accession>A0A0A2KDR0</accession>
<evidence type="ECO:0000313" key="1">
    <source>
        <dbReference type="EMBL" id="KGO65934.1"/>
    </source>
</evidence>
<protein>
    <submittedName>
        <fullName evidence="1">Uncharacterized protein</fullName>
    </submittedName>
</protein>
<dbReference type="OrthoDB" id="4217619at2759"/>
<dbReference type="EMBL" id="JQGA01001456">
    <property type="protein sequence ID" value="KGO65934.1"/>
    <property type="molecule type" value="Genomic_DNA"/>
</dbReference>
<reference evidence="1 2" key="1">
    <citation type="journal article" date="2015" name="Mol. Plant Microbe Interact.">
        <title>Genome, transcriptome, and functional analyses of Penicillium expansum provide new insights into secondary metabolism and pathogenicity.</title>
        <authorList>
            <person name="Ballester A.R."/>
            <person name="Marcet-Houben M."/>
            <person name="Levin E."/>
            <person name="Sela N."/>
            <person name="Selma-Lazaro C."/>
            <person name="Carmona L."/>
            <person name="Wisniewski M."/>
            <person name="Droby S."/>
            <person name="Gonzalez-Candelas L."/>
            <person name="Gabaldon T."/>
        </authorList>
    </citation>
    <scope>NUCLEOTIDE SEQUENCE [LARGE SCALE GENOMIC DNA]</scope>
    <source>
        <strain evidence="1 2">PHI-1</strain>
    </source>
</reference>
<dbReference type="PhylomeDB" id="A0A0A2KDR0"/>